<reference evidence="3 4" key="1">
    <citation type="submission" date="2017-08" db="EMBL/GenBank/DDBJ databases">
        <title>Fine stratification of microbial communities through a metagenomic profile of the photic zone.</title>
        <authorList>
            <person name="Haro-Moreno J.M."/>
            <person name="Lopez-Perez M."/>
            <person name="De La Torre J."/>
            <person name="Picazo A."/>
            <person name="Camacho A."/>
            <person name="Rodriguez-Valera F."/>
        </authorList>
    </citation>
    <scope>NUCLEOTIDE SEQUENCE [LARGE SCALE GENOMIC DNA]</scope>
    <source>
        <strain evidence="3">MED-G28</strain>
    </source>
</reference>
<evidence type="ECO:0000313" key="3">
    <source>
        <dbReference type="EMBL" id="PDH33828.1"/>
    </source>
</evidence>
<feature type="signal peptide" evidence="1">
    <location>
        <begin position="1"/>
        <end position="18"/>
    </location>
</feature>
<keyword evidence="1" id="KW-0732">Signal</keyword>
<feature type="chain" id="PRO_5012947010" evidence="1">
    <location>
        <begin position="19"/>
        <end position="140"/>
    </location>
</feature>
<name>A0A2A5WC31_9GAMM</name>
<organism evidence="3 4">
    <name type="scientific">OM182 bacterium MED-G28</name>
    <dbReference type="NCBI Taxonomy" id="1986256"/>
    <lineage>
        <taxon>Bacteria</taxon>
        <taxon>Pseudomonadati</taxon>
        <taxon>Pseudomonadota</taxon>
        <taxon>Gammaproteobacteria</taxon>
        <taxon>OMG group</taxon>
        <taxon>OM182 clade</taxon>
    </lineage>
</organism>
<protein>
    <submittedName>
        <fullName evidence="3">NIPSNAP family protein</fullName>
    </submittedName>
</protein>
<dbReference type="Gene3D" id="3.30.70.100">
    <property type="match status" value="1"/>
</dbReference>
<evidence type="ECO:0000313" key="4">
    <source>
        <dbReference type="Proteomes" id="UP000219329"/>
    </source>
</evidence>
<dbReference type="InterPro" id="IPR011008">
    <property type="entry name" value="Dimeric_a/b-barrel"/>
</dbReference>
<evidence type="ECO:0000259" key="2">
    <source>
        <dbReference type="Pfam" id="PF07978"/>
    </source>
</evidence>
<feature type="domain" description="NIPSNAP" evidence="2">
    <location>
        <begin position="34"/>
        <end position="138"/>
    </location>
</feature>
<accession>A0A2A5WC31</accession>
<dbReference type="Proteomes" id="UP000219329">
    <property type="component" value="Unassembled WGS sequence"/>
</dbReference>
<dbReference type="AlphaFoldDB" id="A0A2A5WC31"/>
<dbReference type="InterPro" id="IPR012577">
    <property type="entry name" value="NIPSNAP"/>
</dbReference>
<proteinExistence type="predicted"/>
<evidence type="ECO:0000256" key="1">
    <source>
        <dbReference type="SAM" id="SignalP"/>
    </source>
</evidence>
<comment type="caution">
    <text evidence="3">The sequence shown here is derived from an EMBL/GenBank/DDBJ whole genome shotgun (WGS) entry which is preliminary data.</text>
</comment>
<dbReference type="Pfam" id="PF07978">
    <property type="entry name" value="NIPSNAP"/>
    <property type="match status" value="1"/>
</dbReference>
<dbReference type="EMBL" id="NTJZ01000006">
    <property type="protein sequence ID" value="PDH33828.1"/>
    <property type="molecule type" value="Genomic_DNA"/>
</dbReference>
<dbReference type="SUPFAM" id="SSF54909">
    <property type="entry name" value="Dimeric alpha+beta barrel"/>
    <property type="match status" value="1"/>
</dbReference>
<sequence>MKPLSMLTILASSFIAGMAVQHQQDIYAQDMKVFELRTYTTAPGRLPPLLERFDGGEIDLFHKHGMTSVGYWIPDDEKLSENTLVYMIAHDDREAAAQSWTDFGADPVWMEVWEKSLEDGPIVAGVSIQFLDPTAFSPIQ</sequence>
<gene>
    <name evidence="3" type="ORF">CNF02_07310</name>
</gene>